<proteinExistence type="predicted"/>
<evidence type="ECO:0000313" key="2">
    <source>
        <dbReference type="EMBL" id="GJE95608.1"/>
    </source>
</evidence>
<keyword evidence="3" id="KW-1185">Reference proteome</keyword>
<reference evidence="2 3" key="1">
    <citation type="submission" date="2021-08" db="EMBL/GenBank/DDBJ databases">
        <title>Draft Genome Sequence of Phanerochaete sordida strain YK-624.</title>
        <authorList>
            <person name="Mori T."/>
            <person name="Dohra H."/>
            <person name="Suzuki T."/>
            <person name="Kawagishi H."/>
            <person name="Hirai H."/>
        </authorList>
    </citation>
    <scope>NUCLEOTIDE SEQUENCE [LARGE SCALE GENOMIC DNA]</scope>
    <source>
        <strain evidence="2 3">YK-624</strain>
    </source>
</reference>
<evidence type="ECO:0000313" key="3">
    <source>
        <dbReference type="Proteomes" id="UP000703269"/>
    </source>
</evidence>
<protein>
    <submittedName>
        <fullName evidence="2">Uncharacterized protein</fullName>
    </submittedName>
</protein>
<comment type="caution">
    <text evidence="2">The sequence shown here is derived from an EMBL/GenBank/DDBJ whole genome shotgun (WGS) entry which is preliminary data.</text>
</comment>
<feature type="region of interest" description="Disordered" evidence="1">
    <location>
        <begin position="1"/>
        <end position="36"/>
    </location>
</feature>
<dbReference type="AlphaFoldDB" id="A0A9P3LI11"/>
<feature type="compositionally biased region" description="Low complexity" evidence="1">
    <location>
        <begin position="8"/>
        <end position="17"/>
    </location>
</feature>
<name>A0A9P3LI11_9APHY</name>
<evidence type="ECO:0000256" key="1">
    <source>
        <dbReference type="SAM" id="MobiDB-lite"/>
    </source>
</evidence>
<sequence length="141" mass="15691">MCAKYGQPTPSTGSSSGLRPQPSTSQEVPKLSNTSSVAPCRDEYFSRYSLGSRYWPQPWPCGGISLQSRQSWRKTLRSVAITEPHPALGSMQVPLRWSWKRRRDMEPGPLSLRWNGLHADLHGATPATYGLEKTTSSMESP</sequence>
<accession>A0A9P3LI11</accession>
<dbReference type="EMBL" id="BPQB01000050">
    <property type="protein sequence ID" value="GJE95608.1"/>
    <property type="molecule type" value="Genomic_DNA"/>
</dbReference>
<gene>
    <name evidence="2" type="ORF">PsYK624_117940</name>
</gene>
<dbReference type="Proteomes" id="UP000703269">
    <property type="component" value="Unassembled WGS sequence"/>
</dbReference>
<organism evidence="2 3">
    <name type="scientific">Phanerochaete sordida</name>
    <dbReference type="NCBI Taxonomy" id="48140"/>
    <lineage>
        <taxon>Eukaryota</taxon>
        <taxon>Fungi</taxon>
        <taxon>Dikarya</taxon>
        <taxon>Basidiomycota</taxon>
        <taxon>Agaricomycotina</taxon>
        <taxon>Agaricomycetes</taxon>
        <taxon>Polyporales</taxon>
        <taxon>Phanerochaetaceae</taxon>
        <taxon>Phanerochaete</taxon>
    </lineage>
</organism>
<feature type="compositionally biased region" description="Polar residues" evidence="1">
    <location>
        <begin position="21"/>
        <end position="36"/>
    </location>
</feature>